<name>A0A9P4R5U7_9PLEO</name>
<reference evidence="2" key="1">
    <citation type="journal article" date="2020" name="Stud. Mycol.">
        <title>101 Dothideomycetes genomes: a test case for predicting lifestyles and emergence of pathogens.</title>
        <authorList>
            <person name="Haridas S."/>
            <person name="Albert R."/>
            <person name="Binder M."/>
            <person name="Bloem J."/>
            <person name="Labutti K."/>
            <person name="Salamov A."/>
            <person name="Andreopoulos B."/>
            <person name="Baker S."/>
            <person name="Barry K."/>
            <person name="Bills G."/>
            <person name="Bluhm B."/>
            <person name="Cannon C."/>
            <person name="Castanera R."/>
            <person name="Culley D."/>
            <person name="Daum C."/>
            <person name="Ezra D."/>
            <person name="Gonzalez J."/>
            <person name="Henrissat B."/>
            <person name="Kuo A."/>
            <person name="Liang C."/>
            <person name="Lipzen A."/>
            <person name="Lutzoni F."/>
            <person name="Magnuson J."/>
            <person name="Mondo S."/>
            <person name="Nolan M."/>
            <person name="Ohm R."/>
            <person name="Pangilinan J."/>
            <person name="Park H.-J."/>
            <person name="Ramirez L."/>
            <person name="Alfaro M."/>
            <person name="Sun H."/>
            <person name="Tritt A."/>
            <person name="Yoshinaga Y."/>
            <person name="Zwiers L.-H."/>
            <person name="Turgeon B."/>
            <person name="Goodwin S."/>
            <person name="Spatafora J."/>
            <person name="Crous P."/>
            <person name="Grigoriev I."/>
        </authorList>
    </citation>
    <scope>NUCLEOTIDE SEQUENCE</scope>
    <source>
        <strain evidence="2">CBS 125425</strain>
    </source>
</reference>
<feature type="region of interest" description="Disordered" evidence="1">
    <location>
        <begin position="39"/>
        <end position="92"/>
    </location>
</feature>
<gene>
    <name evidence="2" type="ORF">EJ04DRAFT_550692</name>
</gene>
<evidence type="ECO:0000313" key="3">
    <source>
        <dbReference type="Proteomes" id="UP000799444"/>
    </source>
</evidence>
<sequence length="266" mass="28604">MCKLCDGPPGAKTASTLSGFEALLTPAVKRPYIRMKNGSVNIEPSKLPPTQRRSGLRPDNSTLRPSSALRKRDQVTRHASSHNPYIDAAPQAYPHLTRPYTLARVRKAQDKSSAVHTRSGAAPKRHQHDVRASAHAQSPARGSTEKRHQSTSTFGQGPFSLSLSPGPQASQIAACQLHCWVGLPVPCLHSRGNEEKAHTGTRMRVAQDSGDARSAPVPRMPICCEGLVRVVRMSIVLMSRDVSQWETGGAATTVLPVGEGDGCVSE</sequence>
<protein>
    <submittedName>
        <fullName evidence="2">Uncharacterized protein</fullName>
    </submittedName>
</protein>
<evidence type="ECO:0000256" key="1">
    <source>
        <dbReference type="SAM" id="MobiDB-lite"/>
    </source>
</evidence>
<dbReference type="AlphaFoldDB" id="A0A9P4R5U7"/>
<keyword evidence="3" id="KW-1185">Reference proteome</keyword>
<dbReference type="Proteomes" id="UP000799444">
    <property type="component" value="Unassembled WGS sequence"/>
</dbReference>
<accession>A0A9P4R5U7</accession>
<comment type="caution">
    <text evidence="2">The sequence shown here is derived from an EMBL/GenBank/DDBJ whole genome shotgun (WGS) entry which is preliminary data.</text>
</comment>
<dbReference type="EMBL" id="ML996117">
    <property type="protein sequence ID" value="KAF2737317.1"/>
    <property type="molecule type" value="Genomic_DNA"/>
</dbReference>
<evidence type="ECO:0000313" key="2">
    <source>
        <dbReference type="EMBL" id="KAF2737317.1"/>
    </source>
</evidence>
<feature type="region of interest" description="Disordered" evidence="1">
    <location>
        <begin position="196"/>
        <end position="215"/>
    </location>
</feature>
<proteinExistence type="predicted"/>
<feature type="compositionally biased region" description="Polar residues" evidence="1">
    <location>
        <begin position="150"/>
        <end position="165"/>
    </location>
</feature>
<organism evidence="2 3">
    <name type="scientific">Polyplosphaeria fusca</name>
    <dbReference type="NCBI Taxonomy" id="682080"/>
    <lineage>
        <taxon>Eukaryota</taxon>
        <taxon>Fungi</taxon>
        <taxon>Dikarya</taxon>
        <taxon>Ascomycota</taxon>
        <taxon>Pezizomycotina</taxon>
        <taxon>Dothideomycetes</taxon>
        <taxon>Pleosporomycetidae</taxon>
        <taxon>Pleosporales</taxon>
        <taxon>Tetraplosphaeriaceae</taxon>
        <taxon>Polyplosphaeria</taxon>
    </lineage>
</organism>
<feature type="region of interest" description="Disordered" evidence="1">
    <location>
        <begin position="105"/>
        <end position="165"/>
    </location>
</feature>